<feature type="transmembrane region" description="Helical" evidence="1">
    <location>
        <begin position="220"/>
        <end position="241"/>
    </location>
</feature>
<evidence type="ECO:0008006" key="4">
    <source>
        <dbReference type="Google" id="ProtNLM"/>
    </source>
</evidence>
<protein>
    <recommendedName>
        <fullName evidence="4">Glycosyltransferase RgtA/B/C/D-like domain-containing protein</fullName>
    </recommendedName>
</protein>
<feature type="transmembrane region" description="Helical" evidence="1">
    <location>
        <begin position="150"/>
        <end position="167"/>
    </location>
</feature>
<feature type="transmembrane region" description="Helical" evidence="1">
    <location>
        <begin position="410"/>
        <end position="431"/>
    </location>
</feature>
<comment type="caution">
    <text evidence="2">The sequence shown here is derived from an EMBL/GenBank/DDBJ whole genome shotgun (WGS) entry which is preliminary data.</text>
</comment>
<proteinExistence type="predicted"/>
<organism evidence="2 3">
    <name type="scientific">Sphingomonas crocodyli</name>
    <dbReference type="NCBI Taxonomy" id="1979270"/>
    <lineage>
        <taxon>Bacteria</taxon>
        <taxon>Pseudomonadati</taxon>
        <taxon>Pseudomonadota</taxon>
        <taxon>Alphaproteobacteria</taxon>
        <taxon>Sphingomonadales</taxon>
        <taxon>Sphingomonadaceae</taxon>
        <taxon>Sphingomonas</taxon>
    </lineage>
</organism>
<keyword evidence="1" id="KW-1133">Transmembrane helix</keyword>
<reference evidence="2 3" key="1">
    <citation type="submission" date="2019-01" db="EMBL/GenBank/DDBJ databases">
        <authorList>
            <person name="Chen W.-M."/>
        </authorList>
    </citation>
    <scope>NUCLEOTIDE SEQUENCE [LARGE SCALE GENOMIC DNA]</scope>
    <source>
        <strain evidence="2 3">CCP-7</strain>
    </source>
</reference>
<keyword evidence="1" id="KW-0812">Transmembrane</keyword>
<evidence type="ECO:0000313" key="2">
    <source>
        <dbReference type="EMBL" id="RVT89798.1"/>
    </source>
</evidence>
<evidence type="ECO:0000256" key="1">
    <source>
        <dbReference type="SAM" id="Phobius"/>
    </source>
</evidence>
<feature type="transmembrane region" description="Helical" evidence="1">
    <location>
        <begin position="363"/>
        <end position="381"/>
    </location>
</feature>
<dbReference type="EMBL" id="SACN01000004">
    <property type="protein sequence ID" value="RVT89798.1"/>
    <property type="molecule type" value="Genomic_DNA"/>
</dbReference>
<accession>A0A437LWM4</accession>
<dbReference type="Proteomes" id="UP000282971">
    <property type="component" value="Unassembled WGS sequence"/>
</dbReference>
<dbReference type="RefSeq" id="WP_127745981.1">
    <property type="nucleotide sequence ID" value="NZ_SACN01000004.1"/>
</dbReference>
<feature type="transmembrane region" description="Helical" evidence="1">
    <location>
        <begin position="386"/>
        <end position="404"/>
    </location>
</feature>
<feature type="transmembrane region" description="Helical" evidence="1">
    <location>
        <begin position="98"/>
        <end position="119"/>
    </location>
</feature>
<feature type="transmembrane region" description="Helical" evidence="1">
    <location>
        <begin position="12"/>
        <end position="32"/>
    </location>
</feature>
<evidence type="ECO:0000313" key="3">
    <source>
        <dbReference type="Proteomes" id="UP000282971"/>
    </source>
</evidence>
<gene>
    <name evidence="2" type="ORF">EOD43_20700</name>
</gene>
<keyword evidence="1" id="KW-0472">Membrane</keyword>
<dbReference type="AlphaFoldDB" id="A0A437LWM4"/>
<feature type="transmembrane region" description="Helical" evidence="1">
    <location>
        <begin position="187"/>
        <end position="208"/>
    </location>
</feature>
<dbReference type="OrthoDB" id="7538213at2"/>
<name>A0A437LWM4_9SPHN</name>
<sequence length="444" mass="49285">MTQSGSLDRRWTTIIIVLFILGGVAFRLGWLATIGHDYWLKGGTAEAGNIARAIAEQHSFADSYQPGQGPTAHLSPVSPAIAGGVYLLFGYGTPLSEAVLTAWALAIIFFAFWLCYRIFEELGSPPLARLGAFGLLAMMPLNFYTEIVNFRIWEGGITVVIAGLYLLHLLKLDRRETITTGDMWKMALLASLCLLINPPTGLGAYAAGTILMVRKVPRPAWIKTVLIVAVTTLAVLTPWTIRNAVVMGRAIPFRSNLPVEMALANHDGMVHDADRFKAFTDHYYVVHPARPAGWARFKAAGGELPYFDELARENRAWIKAHPGDFAYLCARHLVEFMFPPAWYWDSPGITTSTGSTGTIVKLAINWIASTLGLLGLAYGLWRVGRGYIYILPMLLLPILPYMIVQPIMRYRYIIFSMLVFLSFDLVGRLWANRNAARRSIASES</sequence>
<keyword evidence="3" id="KW-1185">Reference proteome</keyword>
<feature type="transmembrane region" description="Helical" evidence="1">
    <location>
        <begin position="325"/>
        <end position="343"/>
    </location>
</feature>